<evidence type="ECO:0000256" key="16">
    <source>
        <dbReference type="ARBA" id="ARBA00039270"/>
    </source>
</evidence>
<dbReference type="CDD" id="cd22415">
    <property type="entry name" value="KH-I_Vigilin_rpt12"/>
    <property type="match status" value="1"/>
</dbReference>
<dbReference type="GO" id="GO:0005737">
    <property type="term" value="C:cytoplasm"/>
    <property type="evidence" value="ECO:0007669"/>
    <property type="project" value="UniProtKB-SubCell"/>
</dbReference>
<dbReference type="FunFam" id="3.30.1370.10:FF:000039">
    <property type="entry name" value="vigilin isoform X1"/>
    <property type="match status" value="1"/>
</dbReference>
<dbReference type="InterPro" id="IPR004087">
    <property type="entry name" value="KH_dom"/>
</dbReference>
<reference evidence="23 24" key="1">
    <citation type="submission" date="2019-09" db="EMBL/GenBank/DDBJ databases">
        <title>Bird 10,000 Genomes (B10K) Project - Family phase.</title>
        <authorList>
            <person name="Zhang G."/>
        </authorList>
    </citation>
    <scope>NUCLEOTIDE SEQUENCE [LARGE SCALE GENOMIC DNA]</scope>
    <source>
        <strain evidence="23">B10K-DU-012-52</strain>
    </source>
</reference>
<dbReference type="InterPro" id="IPR004088">
    <property type="entry name" value="KH_dom_type_1"/>
</dbReference>
<dbReference type="FunFam" id="3.30.1370.10:FF:000050">
    <property type="entry name" value="vigilin isoform X1"/>
    <property type="match status" value="1"/>
</dbReference>
<evidence type="ECO:0000256" key="6">
    <source>
        <dbReference type="ARBA" id="ARBA00022553"/>
    </source>
</evidence>
<keyword evidence="20" id="KW-0175">Coiled coil</keyword>
<keyword evidence="15" id="KW-0539">Nucleus</keyword>
<evidence type="ECO:0000256" key="11">
    <source>
        <dbReference type="ARBA" id="ARBA00023055"/>
    </source>
</evidence>
<evidence type="ECO:0000256" key="8">
    <source>
        <dbReference type="ARBA" id="ARBA00022850"/>
    </source>
</evidence>
<dbReference type="InterPro" id="IPR057778">
    <property type="entry name" value="KH_Vigilin_N"/>
</dbReference>
<comment type="function">
    <text evidence="17">Appears to play a role in cell sterol metabolism. It may function to protect cells from over-accumulation of cholesterol.</text>
</comment>
<feature type="coiled-coil region" evidence="20">
    <location>
        <begin position="776"/>
        <end position="803"/>
    </location>
</feature>
<evidence type="ECO:0000259" key="22">
    <source>
        <dbReference type="SMART" id="SM00322"/>
    </source>
</evidence>
<feature type="domain" description="K Homology" evidence="22">
    <location>
        <begin position="294"/>
        <end position="362"/>
    </location>
</feature>
<name>A0A7L2VKR8_9AVES</name>
<dbReference type="CDD" id="cd22416">
    <property type="entry name" value="KH-I_Vigilin_rpt13"/>
    <property type="match status" value="1"/>
</dbReference>
<dbReference type="CDD" id="cd02394">
    <property type="entry name" value="KH-I_Vigilin_rpt6"/>
    <property type="match status" value="1"/>
</dbReference>
<feature type="domain" description="K Homology" evidence="22">
    <location>
        <begin position="434"/>
        <end position="502"/>
    </location>
</feature>
<keyword evidence="24" id="KW-1185">Reference proteome</keyword>
<evidence type="ECO:0000256" key="14">
    <source>
        <dbReference type="ARBA" id="ARBA00023221"/>
    </source>
</evidence>
<dbReference type="PANTHER" id="PTHR10627:SF34">
    <property type="entry name" value="VIGILIN"/>
    <property type="match status" value="1"/>
</dbReference>
<dbReference type="GO" id="GO:0034364">
    <property type="term" value="C:high-density lipoprotein particle"/>
    <property type="evidence" value="ECO:0007669"/>
    <property type="project" value="UniProtKB-KW"/>
</dbReference>
<evidence type="ECO:0000256" key="7">
    <source>
        <dbReference type="ARBA" id="ARBA00022737"/>
    </source>
</evidence>
<dbReference type="AlphaFoldDB" id="A0A7L2VKR8"/>
<feature type="region of interest" description="Disordered" evidence="21">
    <location>
        <begin position="28"/>
        <end position="47"/>
    </location>
</feature>
<dbReference type="FunFam" id="3.30.1370.10:FF:000033">
    <property type="entry name" value="vigilin isoform X1"/>
    <property type="match status" value="1"/>
</dbReference>
<feature type="domain" description="K Homology" evidence="22">
    <location>
        <begin position="1126"/>
        <end position="1195"/>
    </location>
</feature>
<dbReference type="CDD" id="cd22417">
    <property type="entry name" value="KH-I_Vigilin_rpt14"/>
    <property type="match status" value="1"/>
</dbReference>
<evidence type="ECO:0000256" key="5">
    <source>
        <dbReference type="ARBA" id="ARBA00022548"/>
    </source>
</evidence>
<dbReference type="SUPFAM" id="SSF54791">
    <property type="entry name" value="Eukaryotic type KH-domain (KH-domain type I)"/>
    <property type="match status" value="13"/>
</dbReference>
<dbReference type="FunFam" id="3.30.1370.10:FF:000046">
    <property type="entry name" value="High density lipoprotein binding protein"/>
    <property type="match status" value="1"/>
</dbReference>
<evidence type="ECO:0000256" key="9">
    <source>
        <dbReference type="ARBA" id="ARBA00022884"/>
    </source>
</evidence>
<feature type="non-terminal residue" evidence="23">
    <location>
        <position position="1268"/>
    </location>
</feature>
<dbReference type="GO" id="GO:0008203">
    <property type="term" value="P:cholesterol metabolic process"/>
    <property type="evidence" value="ECO:0007669"/>
    <property type="project" value="UniProtKB-KW"/>
</dbReference>
<feature type="region of interest" description="Disordered" evidence="21">
    <location>
        <begin position="910"/>
        <end position="947"/>
    </location>
</feature>
<dbReference type="Pfam" id="PF24668">
    <property type="entry name" value="KH_Vigilin"/>
    <property type="match status" value="1"/>
</dbReference>
<keyword evidence="11" id="KW-0445">Lipid transport</keyword>
<comment type="caution">
    <text evidence="23">The sequence shown here is derived from an EMBL/GenBank/DDBJ whole genome shotgun (WGS) entry which is preliminary data.</text>
</comment>
<feature type="domain" description="K Homology" evidence="22">
    <location>
        <begin position="652"/>
        <end position="721"/>
    </location>
</feature>
<accession>A0A7L2VKR8</accession>
<comment type="subcellular location">
    <subcellularLocation>
        <location evidence="2">Cytoplasm</location>
    </subcellularLocation>
    <subcellularLocation>
        <location evidence="1">Nucleus</location>
    </subcellularLocation>
</comment>
<gene>
    <name evidence="23" type="primary">Hdlbp</name>
    <name evidence="23" type="ORF">BRALEP_R01643</name>
</gene>
<dbReference type="CDD" id="cd22410">
    <property type="entry name" value="KH-I_Vigilin_rpt7"/>
    <property type="match status" value="1"/>
</dbReference>
<dbReference type="PANTHER" id="PTHR10627">
    <property type="entry name" value="SCP160"/>
    <property type="match status" value="1"/>
</dbReference>
<dbReference type="FunFam" id="3.30.1370.10:FF:000067">
    <property type="entry name" value="High density lipoprotein binding protein"/>
    <property type="match status" value="1"/>
</dbReference>
<dbReference type="Proteomes" id="UP000520535">
    <property type="component" value="Unassembled WGS sequence"/>
</dbReference>
<dbReference type="FunFam" id="3.30.1370.10:FF:000041">
    <property type="entry name" value="vigilin isoform X1"/>
    <property type="match status" value="1"/>
</dbReference>
<dbReference type="CDD" id="cd22405">
    <property type="entry name" value="KH-I_Vigilin_rpt1"/>
    <property type="match status" value="1"/>
</dbReference>
<feature type="region of interest" description="Disordered" evidence="21">
    <location>
        <begin position="1237"/>
        <end position="1268"/>
    </location>
</feature>
<protein>
    <recommendedName>
        <fullName evidence="16">Vigilin</fullName>
    </recommendedName>
    <alternativeName>
        <fullName evidence="18">High density lipoprotein-binding protein</fullName>
    </alternativeName>
</protein>
<dbReference type="FunFam" id="3.30.1370.10:FF:000062">
    <property type="entry name" value="vigilin isoform X1"/>
    <property type="match status" value="1"/>
</dbReference>
<dbReference type="CDD" id="cd22409">
    <property type="entry name" value="KH-I_Vigilin_rpt5"/>
    <property type="match status" value="1"/>
</dbReference>
<evidence type="ECO:0000256" key="18">
    <source>
        <dbReference type="ARBA" id="ARBA00077940"/>
    </source>
</evidence>
<evidence type="ECO:0000256" key="21">
    <source>
        <dbReference type="SAM" id="MobiDB-lite"/>
    </source>
</evidence>
<proteinExistence type="predicted"/>
<evidence type="ECO:0000256" key="17">
    <source>
        <dbReference type="ARBA" id="ARBA00055815"/>
    </source>
</evidence>
<feature type="domain" description="K Homology" evidence="22">
    <location>
        <begin position="149"/>
        <end position="217"/>
    </location>
</feature>
<dbReference type="CDD" id="cd22413">
    <property type="entry name" value="KH-I_Vigilin_rpt10"/>
    <property type="match status" value="1"/>
</dbReference>
<keyword evidence="12" id="KW-0443">Lipid metabolism</keyword>
<dbReference type="CDD" id="cd22411">
    <property type="entry name" value="KH-I_Vigilin_rpt8"/>
    <property type="match status" value="1"/>
</dbReference>
<dbReference type="CDD" id="cd22407">
    <property type="entry name" value="KH-I_Vigilin_rpt3"/>
    <property type="match status" value="1"/>
</dbReference>
<keyword evidence="6" id="KW-0597">Phosphoprotein</keyword>
<feature type="non-terminal residue" evidence="23">
    <location>
        <position position="1"/>
    </location>
</feature>
<dbReference type="GO" id="GO:0006869">
    <property type="term" value="P:lipid transport"/>
    <property type="evidence" value="ECO:0007669"/>
    <property type="project" value="UniProtKB-KW"/>
</dbReference>
<dbReference type="Pfam" id="PF00013">
    <property type="entry name" value="KH_1"/>
    <property type="match status" value="14"/>
</dbReference>
<sequence>MSSVAVLTQESFAEHRSGLTQQQVKVTALNSEEENDPPTYKEAFPPLPEKAPCLEAAQEPAGPWSKIRPIKASVITQQVFHVPLEERKYKDMNQFGEGEQAKICLDIMQKTGAHLELSLAKDQGLSIMVSGKLEAVMKARKEIVARLQTQASATVAIPKEHHRFVIGKNGEKLQDLELKTATKIQIPRPDDPSNQIKITGTKEGIEKARHEILLISAEQDKRAVERLDVEKVYHPFIAGPYNKLVSELMQDTGTRINIPPPSVNKTEIVFTGEKEQLAQAVARVKKIYEEKKKKTTTIAVEVKKSQHKYVIGPKGNSLQEILEKTGVSVEIPPTDSSSETVILRGEPEKLGQALTEVYAKANSFTVSSVSAPSWLHRFIIGKKGQNLAKITQQMPKVHIEFTEGEDKITLEGPTEDVNVAQEQIEVMVKDLISRMDYAEINVDHKFHRHLIGKNGANINRIKDLYKVSVRIPPDNEKSNLIRIEGDPQGVQQAKKELLELASRMENERTKDLIIEQKFHRTIIGQKGERIREIREKFPEVIINFPDPAHKSDIVQLRGPKNEVEKCTKYMQKMVADLVENSFSISVPIFKQFHKNIIGKGGANIKKIREESNTKIDLPAENSNSETIVITGKRANCEAARHRILAIQKELANITEVEVSIPSKLHNSLIGTKGRFIRSIMEECGGVHIHFPTEGSGSDTVTIRGPAQDVEKAKKQLLHLAEEKQTKSYTVDLRAKPEYHKFLIGKGGGNIRKVRDSTGARIIFPTSEDKDQELITIMGTEEAVKEAQKELEALIKNLDNVVEDSMVVDPKHHRHFVIRRGQVLREIADEYGGVMVSFPRSGTQSDKVTLKGAKDCVEAAKKRIQEIIEDLEAQVTIECTIPQKFHRSIMGPKGSRIQQITRDYGVQIKFPDREENPAPVAEPAVQENGEEGGEGKDGKDADPSSPKKCDVIIISGRREKCEAAKEALQALVPVTIEVEVPFDLHRYIIGQKGSGIRKMMDEFEVNIQVPAPELQSDIITITGLATNLDRAKAGLLERVKELQAEQEDRALRSFKLTVTVDPKYHPKIIGRKGAVITQIRTEHEVNIQFPDKDDESQAQDQITITGYEKNAEAARDAIMKIVGELEQMVSEDVTLDHRVHARIIGARGKAIRKIMDEFKVDIRFPQSGAPDPNCVTVTGLPENVEEAIDHILNLEEEYLADVVDNEAMQVYMKPSSHEESKAPSKGFVVRDAPWATVNNEKAPDMSSSEDFPSFGAQVAPKTLPWGPKR</sequence>
<keyword evidence="8" id="KW-0345">HDL</keyword>
<evidence type="ECO:0000256" key="1">
    <source>
        <dbReference type="ARBA" id="ARBA00004123"/>
    </source>
</evidence>
<evidence type="ECO:0000256" key="4">
    <source>
        <dbReference type="ARBA" id="ARBA00022490"/>
    </source>
</evidence>
<dbReference type="InterPro" id="IPR036612">
    <property type="entry name" value="KH_dom_type_1_sf"/>
</dbReference>
<feature type="domain" description="K Homology" evidence="22">
    <location>
        <begin position="363"/>
        <end position="429"/>
    </location>
</feature>
<keyword evidence="7" id="KW-0677">Repeat</keyword>
<evidence type="ECO:0000256" key="2">
    <source>
        <dbReference type="ARBA" id="ARBA00004496"/>
    </source>
</evidence>
<dbReference type="SMART" id="SM00322">
    <property type="entry name" value="KH"/>
    <property type="match status" value="14"/>
</dbReference>
<dbReference type="Gene3D" id="3.30.1370.10">
    <property type="entry name" value="K Homology domain, type 1"/>
    <property type="match status" value="13"/>
</dbReference>
<feature type="domain" description="K Homology" evidence="22">
    <location>
        <begin position="872"/>
        <end position="972"/>
    </location>
</feature>
<dbReference type="GO" id="GO:0003729">
    <property type="term" value="F:mRNA binding"/>
    <property type="evidence" value="ECO:0007669"/>
    <property type="project" value="TreeGrafter"/>
</dbReference>
<dbReference type="CDD" id="cd22408">
    <property type="entry name" value="KH-I_Vigilin_rpt4"/>
    <property type="match status" value="1"/>
</dbReference>
<feature type="domain" description="K Homology" evidence="22">
    <location>
        <begin position="580"/>
        <end position="648"/>
    </location>
</feature>
<dbReference type="CDD" id="cd22412">
    <property type="entry name" value="KH-I_Vigilin_rpt9"/>
    <property type="match status" value="1"/>
</dbReference>
<dbReference type="FunFam" id="3.30.1370.10:FF:000061">
    <property type="entry name" value="High density lipoprotein binding protein"/>
    <property type="match status" value="1"/>
</dbReference>
<feature type="domain" description="K Homology" evidence="22">
    <location>
        <begin position="799"/>
        <end position="868"/>
    </location>
</feature>
<dbReference type="EMBL" id="VYZX01018786">
    <property type="protein sequence ID" value="NXS58069.1"/>
    <property type="molecule type" value="Genomic_DNA"/>
</dbReference>
<evidence type="ECO:0000256" key="12">
    <source>
        <dbReference type="ARBA" id="ARBA00023098"/>
    </source>
</evidence>
<keyword evidence="14" id="KW-0753">Steroid metabolism</keyword>
<dbReference type="GO" id="GO:0005634">
    <property type="term" value="C:nucleus"/>
    <property type="evidence" value="ECO:0007669"/>
    <property type="project" value="UniProtKB-SubCell"/>
</dbReference>
<feature type="domain" description="K Homology" evidence="22">
    <location>
        <begin position="1051"/>
        <end position="1122"/>
    </location>
</feature>
<dbReference type="FunFam" id="3.30.1370.10:FF:000042">
    <property type="entry name" value="Vigilin isoform X1"/>
    <property type="match status" value="1"/>
</dbReference>
<keyword evidence="4" id="KW-0963">Cytoplasm</keyword>
<evidence type="ECO:0000256" key="19">
    <source>
        <dbReference type="PROSITE-ProRule" id="PRU00117"/>
    </source>
</evidence>
<dbReference type="PROSITE" id="PS50084">
    <property type="entry name" value="KH_TYPE_1"/>
    <property type="match status" value="14"/>
</dbReference>
<dbReference type="FunFam" id="3.30.1370.10:FF:000018">
    <property type="entry name" value="vigilin isoform X1"/>
    <property type="match status" value="3"/>
</dbReference>
<evidence type="ECO:0000256" key="3">
    <source>
        <dbReference type="ARBA" id="ARBA00022448"/>
    </source>
</evidence>
<evidence type="ECO:0000256" key="10">
    <source>
        <dbReference type="ARBA" id="ARBA00022990"/>
    </source>
</evidence>
<dbReference type="CDD" id="cd22418">
    <property type="entry name" value="KH-I_Vigilin_rpt15"/>
    <property type="match status" value="1"/>
</dbReference>
<evidence type="ECO:0000313" key="24">
    <source>
        <dbReference type="Proteomes" id="UP000520535"/>
    </source>
</evidence>
<feature type="domain" description="K Homology" evidence="22">
    <location>
        <begin position="506"/>
        <end position="575"/>
    </location>
</feature>
<feature type="domain" description="K Homology" evidence="22">
    <location>
        <begin position="221"/>
        <end position="289"/>
    </location>
</feature>
<feature type="domain" description="K Homology" evidence="22">
    <location>
        <begin position="726"/>
        <end position="795"/>
    </location>
</feature>
<evidence type="ECO:0000256" key="13">
    <source>
        <dbReference type="ARBA" id="ARBA00023166"/>
    </source>
</evidence>
<dbReference type="CDD" id="cd22406">
    <property type="entry name" value="KH-I_Vigilin_rpt2"/>
    <property type="match status" value="1"/>
</dbReference>
<keyword evidence="5" id="KW-0153">Cholesterol metabolism</keyword>
<feature type="compositionally biased region" description="Basic and acidic residues" evidence="21">
    <location>
        <begin position="932"/>
        <end position="947"/>
    </location>
</feature>
<dbReference type="FunFam" id="3.30.1370.10:FF:000057">
    <property type="entry name" value="High density lipoprotein binding protein"/>
    <property type="match status" value="1"/>
</dbReference>
<dbReference type="CDD" id="cd22414">
    <property type="entry name" value="KH-I_Vigilin_rpt11"/>
    <property type="match status" value="1"/>
</dbReference>
<feature type="domain" description="K Homology" evidence="22">
    <location>
        <begin position="973"/>
        <end position="1039"/>
    </location>
</feature>
<dbReference type="OrthoDB" id="10027144at2759"/>
<keyword evidence="13" id="KW-1207">Sterol metabolism</keyword>
<keyword evidence="3" id="KW-0813">Transport</keyword>
<evidence type="ECO:0000256" key="15">
    <source>
        <dbReference type="ARBA" id="ARBA00023242"/>
    </source>
</evidence>
<evidence type="ECO:0000313" key="23">
    <source>
        <dbReference type="EMBL" id="NXS58069.1"/>
    </source>
</evidence>
<keyword evidence="10" id="KW-0007">Acetylation</keyword>
<organism evidence="23 24">
    <name type="scientific">Brachypteracias leptosomus</name>
    <name type="common">short-legged ground-roller</name>
    <dbReference type="NCBI Taxonomy" id="135165"/>
    <lineage>
        <taxon>Eukaryota</taxon>
        <taxon>Metazoa</taxon>
        <taxon>Chordata</taxon>
        <taxon>Craniata</taxon>
        <taxon>Vertebrata</taxon>
        <taxon>Euteleostomi</taxon>
        <taxon>Archelosauria</taxon>
        <taxon>Archosauria</taxon>
        <taxon>Dinosauria</taxon>
        <taxon>Saurischia</taxon>
        <taxon>Theropoda</taxon>
        <taxon>Coelurosauria</taxon>
        <taxon>Aves</taxon>
        <taxon>Neognathae</taxon>
        <taxon>Neoaves</taxon>
        <taxon>Telluraves</taxon>
        <taxon>Coraciimorphae</taxon>
        <taxon>Coraciiformes</taxon>
        <taxon>Brachypteraciidae</taxon>
        <taxon>Brachypteracias</taxon>
    </lineage>
</organism>
<evidence type="ECO:0000256" key="20">
    <source>
        <dbReference type="SAM" id="Coils"/>
    </source>
</evidence>
<keyword evidence="9 19" id="KW-0694">RNA-binding</keyword>